<name>A0A1I3GRF8_9GAMM</name>
<feature type="region of interest" description="Disordered" evidence="1">
    <location>
        <begin position="1"/>
        <end position="39"/>
    </location>
</feature>
<evidence type="ECO:0000313" key="2">
    <source>
        <dbReference type="EMBL" id="SFI25969.1"/>
    </source>
</evidence>
<protein>
    <submittedName>
        <fullName evidence="2">Uncharacterized protein</fullName>
    </submittedName>
</protein>
<feature type="compositionally biased region" description="Basic and acidic residues" evidence="1">
    <location>
        <begin position="1"/>
        <end position="17"/>
    </location>
</feature>
<dbReference type="Proteomes" id="UP000199040">
    <property type="component" value="Unassembled WGS sequence"/>
</dbReference>
<sequence>MSPSTDKDNRPLKHEDEIAGPTSGEPSTAPDPVRSTFDRGVVWCAR</sequence>
<dbReference type="STRING" id="442341.SAMN04487959_1411"/>
<evidence type="ECO:0000313" key="3">
    <source>
        <dbReference type="Proteomes" id="UP000199040"/>
    </source>
</evidence>
<proteinExistence type="predicted"/>
<gene>
    <name evidence="2" type="ORF">SAMN04487959_1411</name>
</gene>
<dbReference type="EMBL" id="FOPY01000041">
    <property type="protein sequence ID" value="SFI25969.1"/>
    <property type="molecule type" value="Genomic_DNA"/>
</dbReference>
<evidence type="ECO:0000256" key="1">
    <source>
        <dbReference type="SAM" id="MobiDB-lite"/>
    </source>
</evidence>
<keyword evidence="3" id="KW-1185">Reference proteome</keyword>
<reference evidence="2 3" key="1">
    <citation type="submission" date="2016-10" db="EMBL/GenBank/DDBJ databases">
        <authorList>
            <person name="de Groot N.N."/>
        </authorList>
    </citation>
    <scope>NUCLEOTIDE SEQUENCE [LARGE SCALE GENOMIC DNA]</scope>
    <source>
        <strain evidence="2 3">CGMCC 1.6848</strain>
    </source>
</reference>
<feature type="non-terminal residue" evidence="2">
    <location>
        <position position="46"/>
    </location>
</feature>
<accession>A0A1I3GRF8</accession>
<organism evidence="2 3">
    <name type="scientific">Modicisalibacter xianhensis</name>
    <dbReference type="NCBI Taxonomy" id="442341"/>
    <lineage>
        <taxon>Bacteria</taxon>
        <taxon>Pseudomonadati</taxon>
        <taxon>Pseudomonadota</taxon>
        <taxon>Gammaproteobacteria</taxon>
        <taxon>Oceanospirillales</taxon>
        <taxon>Halomonadaceae</taxon>
        <taxon>Modicisalibacter</taxon>
    </lineage>
</organism>
<dbReference type="AlphaFoldDB" id="A0A1I3GRF8"/>